<dbReference type="Proteomes" id="UP000712600">
    <property type="component" value="Unassembled WGS sequence"/>
</dbReference>
<reference evidence="2" key="1">
    <citation type="submission" date="2019-12" db="EMBL/GenBank/DDBJ databases">
        <title>Genome sequencing and annotation of Brassica cretica.</title>
        <authorList>
            <person name="Studholme D.J."/>
            <person name="Sarris P."/>
        </authorList>
    </citation>
    <scope>NUCLEOTIDE SEQUENCE</scope>
    <source>
        <strain evidence="2">PFS-109/04</strain>
        <tissue evidence="2">Leaf</tissue>
    </source>
</reference>
<dbReference type="GO" id="GO:0009773">
    <property type="term" value="P:photosynthetic electron transport in photosystem I"/>
    <property type="evidence" value="ECO:0007669"/>
    <property type="project" value="InterPro"/>
</dbReference>
<dbReference type="GO" id="GO:0009535">
    <property type="term" value="C:chloroplast thylakoid membrane"/>
    <property type="evidence" value="ECO:0007669"/>
    <property type="project" value="InterPro"/>
</dbReference>
<evidence type="ECO:0000256" key="1">
    <source>
        <dbReference type="SAM" id="MobiDB-lite"/>
    </source>
</evidence>
<dbReference type="PANTHER" id="PTHR31032:SF1">
    <property type="entry name" value="PGR5-LIKE PROTEIN 1B, CHLOROPLASTIC"/>
    <property type="match status" value="1"/>
</dbReference>
<comment type="caution">
    <text evidence="2">The sequence shown here is derived from an EMBL/GenBank/DDBJ whole genome shotgun (WGS) entry which is preliminary data.</text>
</comment>
<protein>
    <submittedName>
        <fullName evidence="2">Uncharacterized protein</fullName>
    </submittedName>
</protein>
<accession>A0A8S9PJU5</accession>
<sequence>MADKSNQADALKSRSPRNATPPVRIDNVKEELMWEGSSVVMLRFDEQRFLEALVAYVA</sequence>
<feature type="region of interest" description="Disordered" evidence="1">
    <location>
        <begin position="1"/>
        <end position="24"/>
    </location>
</feature>
<name>A0A8S9PJU5_BRACR</name>
<dbReference type="EMBL" id="QGKX02001347">
    <property type="protein sequence ID" value="KAF3523813.1"/>
    <property type="molecule type" value="Genomic_DNA"/>
</dbReference>
<proteinExistence type="predicted"/>
<dbReference type="InterPro" id="IPR039987">
    <property type="entry name" value="PGRL1"/>
</dbReference>
<dbReference type="PANTHER" id="PTHR31032">
    <property type="entry name" value="PGR5-LIKE PROTEIN 1B, CHLOROPLASTIC"/>
    <property type="match status" value="1"/>
</dbReference>
<dbReference type="AlphaFoldDB" id="A0A8S9PJU5"/>
<organism evidence="2 3">
    <name type="scientific">Brassica cretica</name>
    <name type="common">Mustard</name>
    <dbReference type="NCBI Taxonomy" id="69181"/>
    <lineage>
        <taxon>Eukaryota</taxon>
        <taxon>Viridiplantae</taxon>
        <taxon>Streptophyta</taxon>
        <taxon>Embryophyta</taxon>
        <taxon>Tracheophyta</taxon>
        <taxon>Spermatophyta</taxon>
        <taxon>Magnoliopsida</taxon>
        <taxon>eudicotyledons</taxon>
        <taxon>Gunneridae</taxon>
        <taxon>Pentapetalae</taxon>
        <taxon>rosids</taxon>
        <taxon>malvids</taxon>
        <taxon>Brassicales</taxon>
        <taxon>Brassicaceae</taxon>
        <taxon>Brassiceae</taxon>
        <taxon>Brassica</taxon>
    </lineage>
</organism>
<dbReference type="GO" id="GO:0016730">
    <property type="term" value="F:oxidoreductase activity, acting on iron-sulfur proteins as donors"/>
    <property type="evidence" value="ECO:0007669"/>
    <property type="project" value="InterPro"/>
</dbReference>
<evidence type="ECO:0000313" key="2">
    <source>
        <dbReference type="EMBL" id="KAF3523813.1"/>
    </source>
</evidence>
<evidence type="ECO:0000313" key="3">
    <source>
        <dbReference type="Proteomes" id="UP000712600"/>
    </source>
</evidence>
<gene>
    <name evidence="2" type="ORF">F2Q69_00049756</name>
</gene>